<dbReference type="Proteomes" id="UP000663191">
    <property type="component" value="Chromosome"/>
</dbReference>
<evidence type="ECO:0000256" key="5">
    <source>
        <dbReference type="ARBA" id="ARBA00022692"/>
    </source>
</evidence>
<dbReference type="SMART" id="SM00065">
    <property type="entry name" value="GAF"/>
    <property type="match status" value="1"/>
</dbReference>
<dbReference type="InterPro" id="IPR050351">
    <property type="entry name" value="BphY/WalK/GraS-like"/>
</dbReference>
<dbReference type="PRINTS" id="PR00344">
    <property type="entry name" value="BCTRLSENSOR"/>
</dbReference>
<dbReference type="InterPro" id="IPR029016">
    <property type="entry name" value="GAF-like_dom_sf"/>
</dbReference>
<dbReference type="SUPFAM" id="SSF52172">
    <property type="entry name" value="CheY-like"/>
    <property type="match status" value="1"/>
</dbReference>
<dbReference type="SUPFAM" id="SSF55781">
    <property type="entry name" value="GAF domain-like"/>
    <property type="match status" value="1"/>
</dbReference>
<keyword evidence="10" id="KW-0902">Two-component regulatory system</keyword>
<keyword evidence="5" id="KW-0812">Transmembrane</keyword>
<dbReference type="Gene3D" id="3.40.50.2300">
    <property type="match status" value="1"/>
</dbReference>
<comment type="catalytic activity">
    <reaction evidence="1">
        <text>ATP + protein L-histidine = ADP + protein N-phospho-L-histidine.</text>
        <dbReference type="EC" id="2.7.13.3"/>
    </reaction>
</comment>
<dbReference type="Pfam" id="PF02518">
    <property type="entry name" value="HATPase_c"/>
    <property type="match status" value="1"/>
</dbReference>
<dbReference type="SMART" id="SM00387">
    <property type="entry name" value="HATPase_c"/>
    <property type="match status" value="1"/>
</dbReference>
<dbReference type="Gene3D" id="3.30.565.10">
    <property type="entry name" value="Histidine kinase-like ATPase, C-terminal domain"/>
    <property type="match status" value="1"/>
</dbReference>
<dbReference type="InterPro" id="IPR000014">
    <property type="entry name" value="PAS"/>
</dbReference>
<evidence type="ECO:0000259" key="13">
    <source>
        <dbReference type="PROSITE" id="PS50109"/>
    </source>
</evidence>
<dbReference type="SUPFAM" id="SSF47384">
    <property type="entry name" value="Homodimeric domain of signal transducing histidine kinase"/>
    <property type="match status" value="1"/>
</dbReference>
<dbReference type="InterPro" id="IPR004358">
    <property type="entry name" value="Sig_transdc_His_kin-like_C"/>
</dbReference>
<accession>A0A8A2U6A3</accession>
<dbReference type="AlphaFoldDB" id="A0A8A2U6A3"/>
<dbReference type="GO" id="GO:0030295">
    <property type="term" value="F:protein kinase activator activity"/>
    <property type="evidence" value="ECO:0007669"/>
    <property type="project" value="TreeGrafter"/>
</dbReference>
<dbReference type="PANTHER" id="PTHR42878:SF7">
    <property type="entry name" value="SENSOR HISTIDINE KINASE GLRK"/>
    <property type="match status" value="1"/>
</dbReference>
<protein>
    <recommendedName>
        <fullName evidence="3">histidine kinase</fullName>
        <ecNumber evidence="3">2.7.13.3</ecNumber>
    </recommendedName>
</protein>
<dbReference type="InterPro" id="IPR005467">
    <property type="entry name" value="His_kinase_dom"/>
</dbReference>
<dbReference type="PROSITE" id="PS50112">
    <property type="entry name" value="PAS"/>
    <property type="match status" value="1"/>
</dbReference>
<comment type="subcellular location">
    <subcellularLocation>
        <location evidence="2">Membrane</location>
        <topology evidence="2">Multi-pass membrane protein</topology>
    </subcellularLocation>
</comment>
<keyword evidence="11" id="KW-0472">Membrane</keyword>
<dbReference type="PROSITE" id="PS50113">
    <property type="entry name" value="PAC"/>
    <property type="match status" value="1"/>
</dbReference>
<evidence type="ECO:0000259" key="14">
    <source>
        <dbReference type="PROSITE" id="PS50112"/>
    </source>
</evidence>
<dbReference type="RefSeq" id="WP_207269415.1">
    <property type="nucleotide sequence ID" value="NZ_CP071463.1"/>
</dbReference>
<evidence type="ECO:0000256" key="1">
    <source>
        <dbReference type="ARBA" id="ARBA00000085"/>
    </source>
</evidence>
<feature type="region of interest" description="Disordered" evidence="12">
    <location>
        <begin position="115"/>
        <end position="142"/>
    </location>
</feature>
<evidence type="ECO:0000256" key="11">
    <source>
        <dbReference type="ARBA" id="ARBA00023136"/>
    </source>
</evidence>
<keyword evidence="17" id="KW-1185">Reference proteome</keyword>
<keyword evidence="9" id="KW-1133">Transmembrane helix</keyword>
<name>A0A8A2U6A3_9EURY</name>
<keyword evidence="7" id="KW-0418">Kinase</keyword>
<evidence type="ECO:0000256" key="12">
    <source>
        <dbReference type="SAM" id="MobiDB-lite"/>
    </source>
</evidence>
<evidence type="ECO:0000256" key="6">
    <source>
        <dbReference type="ARBA" id="ARBA00022741"/>
    </source>
</evidence>
<dbReference type="InterPro" id="IPR035965">
    <property type="entry name" value="PAS-like_dom_sf"/>
</dbReference>
<dbReference type="InterPro" id="IPR003018">
    <property type="entry name" value="GAF"/>
</dbReference>
<keyword evidence="4" id="KW-0808">Transferase</keyword>
<dbReference type="Pfam" id="PF13185">
    <property type="entry name" value="GAF_2"/>
    <property type="match status" value="1"/>
</dbReference>
<feature type="domain" description="Histidine kinase" evidence="13">
    <location>
        <begin position="442"/>
        <end position="645"/>
    </location>
</feature>
<evidence type="ECO:0000256" key="4">
    <source>
        <dbReference type="ARBA" id="ARBA00022679"/>
    </source>
</evidence>
<dbReference type="EMBL" id="CP071463">
    <property type="protein sequence ID" value="QSW84166.1"/>
    <property type="molecule type" value="Genomic_DNA"/>
</dbReference>
<evidence type="ECO:0000256" key="7">
    <source>
        <dbReference type="ARBA" id="ARBA00022777"/>
    </source>
</evidence>
<evidence type="ECO:0000259" key="15">
    <source>
        <dbReference type="PROSITE" id="PS50113"/>
    </source>
</evidence>
<evidence type="ECO:0000256" key="3">
    <source>
        <dbReference type="ARBA" id="ARBA00012438"/>
    </source>
</evidence>
<dbReference type="EC" id="2.7.13.3" evidence="3"/>
<evidence type="ECO:0000256" key="9">
    <source>
        <dbReference type="ARBA" id="ARBA00022989"/>
    </source>
</evidence>
<dbReference type="GO" id="GO:0000156">
    <property type="term" value="F:phosphorelay response regulator activity"/>
    <property type="evidence" value="ECO:0007669"/>
    <property type="project" value="TreeGrafter"/>
</dbReference>
<feature type="domain" description="PAS" evidence="14">
    <location>
        <begin position="306"/>
        <end position="376"/>
    </location>
</feature>
<evidence type="ECO:0000256" key="10">
    <source>
        <dbReference type="ARBA" id="ARBA00023012"/>
    </source>
</evidence>
<dbReference type="GO" id="GO:0000155">
    <property type="term" value="F:phosphorelay sensor kinase activity"/>
    <property type="evidence" value="ECO:0007669"/>
    <property type="project" value="InterPro"/>
</dbReference>
<dbReference type="SUPFAM" id="SSF55874">
    <property type="entry name" value="ATPase domain of HSP90 chaperone/DNA topoisomerase II/histidine kinase"/>
    <property type="match status" value="1"/>
</dbReference>
<dbReference type="SUPFAM" id="SSF55785">
    <property type="entry name" value="PYP-like sensor domain (PAS domain)"/>
    <property type="match status" value="1"/>
</dbReference>
<dbReference type="GeneID" id="63184469"/>
<keyword evidence="6" id="KW-0547">Nucleotide-binding</keyword>
<dbReference type="NCBIfam" id="TIGR00229">
    <property type="entry name" value="sensory_box"/>
    <property type="match status" value="1"/>
</dbReference>
<keyword evidence="8" id="KW-0067">ATP-binding</keyword>
<dbReference type="GO" id="GO:0016020">
    <property type="term" value="C:membrane"/>
    <property type="evidence" value="ECO:0007669"/>
    <property type="project" value="UniProtKB-SubCell"/>
</dbReference>
<dbReference type="Pfam" id="PF13426">
    <property type="entry name" value="PAS_9"/>
    <property type="match status" value="1"/>
</dbReference>
<evidence type="ECO:0000313" key="17">
    <source>
        <dbReference type="Proteomes" id="UP000663191"/>
    </source>
</evidence>
<dbReference type="OrthoDB" id="327291at2157"/>
<dbReference type="KEGG" id="hlo:J0X27_11955"/>
<gene>
    <name evidence="16" type="ORF">J0X27_11955</name>
</gene>
<feature type="domain" description="PAC" evidence="15">
    <location>
        <begin position="381"/>
        <end position="438"/>
    </location>
</feature>
<dbReference type="GO" id="GO:0007234">
    <property type="term" value="P:osmosensory signaling via phosphorelay pathway"/>
    <property type="evidence" value="ECO:0007669"/>
    <property type="project" value="TreeGrafter"/>
</dbReference>
<evidence type="ECO:0000256" key="8">
    <source>
        <dbReference type="ARBA" id="ARBA00022840"/>
    </source>
</evidence>
<evidence type="ECO:0000256" key="2">
    <source>
        <dbReference type="ARBA" id="ARBA00004141"/>
    </source>
</evidence>
<dbReference type="InterPro" id="IPR000700">
    <property type="entry name" value="PAS-assoc_C"/>
</dbReference>
<dbReference type="InterPro" id="IPR003594">
    <property type="entry name" value="HATPase_dom"/>
</dbReference>
<proteinExistence type="predicted"/>
<dbReference type="InterPro" id="IPR011006">
    <property type="entry name" value="CheY-like_superfamily"/>
</dbReference>
<organism evidence="16 17">
    <name type="scientific">Natrinema longum</name>
    <dbReference type="NCBI Taxonomy" id="370324"/>
    <lineage>
        <taxon>Archaea</taxon>
        <taxon>Methanobacteriati</taxon>
        <taxon>Methanobacteriota</taxon>
        <taxon>Stenosarchaea group</taxon>
        <taxon>Halobacteria</taxon>
        <taxon>Halobacteriales</taxon>
        <taxon>Natrialbaceae</taxon>
        <taxon>Natrinema</taxon>
    </lineage>
</organism>
<dbReference type="Gene3D" id="3.30.450.20">
    <property type="entry name" value="PAS domain"/>
    <property type="match status" value="1"/>
</dbReference>
<dbReference type="InterPro" id="IPR036890">
    <property type="entry name" value="HATPase_C_sf"/>
</dbReference>
<dbReference type="PROSITE" id="PS50109">
    <property type="entry name" value="HIS_KIN"/>
    <property type="match status" value="1"/>
</dbReference>
<dbReference type="PANTHER" id="PTHR42878">
    <property type="entry name" value="TWO-COMPONENT HISTIDINE KINASE"/>
    <property type="match status" value="1"/>
</dbReference>
<dbReference type="SMART" id="SM00091">
    <property type="entry name" value="PAS"/>
    <property type="match status" value="1"/>
</dbReference>
<dbReference type="CDD" id="cd00075">
    <property type="entry name" value="HATPase"/>
    <property type="match status" value="1"/>
</dbReference>
<dbReference type="CDD" id="cd00130">
    <property type="entry name" value="PAS"/>
    <property type="match status" value="1"/>
</dbReference>
<sequence length="652" mass="70134">MSRSGQRVVFVGADATLPRDLAVAFDVVAVRDRTAAVDSLEATAVSCVVVDGTEADRVDTVAAIHEAAPSVPIVYTTARPDGTAAAAATRAGATEYLVRTTDVTLVDRVVALSPDPLATGSTDPTSPDREHPAGGHITPSDAIVGPRHAAVVTELLETTRALFSCESRVAVADVVVDAAERVLGFDVVTVRLFDADTAELVLTGASDPISELFDERKRVGTHESVMGEAFRNSEPVVIDDGPPRSFGSQWATELFRSIMCVPMGSLGVLNVGSPISGAFDDYHVELAQLLTASAAAALERSDRREELMRYEQVLETLEGMVYAVDTDARLTLVTEPLAERLGYDREQLIGEPVSLVFDDESYERAVERVAELLAEPQCDNAPFEATYVTADGERFPVEIEWSLLPRDEAEIESETFRGTVSVVRDITQRKEREQYLQVLNRVLRHNLRNDLTVVIGYAELLCERLDHPELATAADTLRETATELAHTSEKTRAIQYALDRDSDLQPIDVADVLEVATDEADLDGGTLTVTTRGDCRAWADPGLGLVVDNLLENAVRHTGPEPTIDAAVVREGDRVRLSVSDDGPGIPPAEIGVITGESDITQLTHSSGLGLWLVRWMVDSYGGTVSFAQSTLGGSRVEIALEAASTDATDSA</sequence>
<dbReference type="Gene3D" id="3.30.450.40">
    <property type="match status" value="1"/>
</dbReference>
<dbReference type="InterPro" id="IPR036097">
    <property type="entry name" value="HisK_dim/P_sf"/>
</dbReference>
<evidence type="ECO:0000313" key="16">
    <source>
        <dbReference type="EMBL" id="QSW84166.1"/>
    </source>
</evidence>
<reference evidence="16 17" key="1">
    <citation type="journal article" date="2006" name="Int. J. Syst. Evol. Microbiol.">
        <title>Haloterrigena longa sp. nov. and Haloterrigena limicola sp. nov., extremely halophilic archaea isolated from a salt lake.</title>
        <authorList>
            <person name="Cui H.L."/>
            <person name="Tohty D."/>
            <person name="Zhou P.J."/>
            <person name="Liu S.J."/>
        </authorList>
    </citation>
    <scope>NUCLEOTIDE SEQUENCE [LARGE SCALE GENOMIC DNA]</scope>
    <source>
        <strain evidence="16 17">ABH32</strain>
    </source>
</reference>
<dbReference type="GO" id="GO:0005524">
    <property type="term" value="F:ATP binding"/>
    <property type="evidence" value="ECO:0007669"/>
    <property type="project" value="UniProtKB-KW"/>
</dbReference>